<name>A0A7W8NE81_9DEIO</name>
<dbReference type="Proteomes" id="UP000552709">
    <property type="component" value="Unassembled WGS sequence"/>
</dbReference>
<sequence>MTDSSDRYGSEPLGKSVEEVEAGESNRVNPSVPGEQIRHDQEEVAMIPAVSNSNTNTNPGVVAPGVLLTDSVATEERRDRAQTGGDAGQSSENSEG</sequence>
<feature type="region of interest" description="Disordered" evidence="1">
    <location>
        <begin position="1"/>
        <end position="96"/>
    </location>
</feature>
<dbReference type="AlphaFoldDB" id="A0A7W8NE81"/>
<comment type="caution">
    <text evidence="2">The sequence shown here is derived from an EMBL/GenBank/DDBJ whole genome shotgun (WGS) entry which is preliminary data.</text>
</comment>
<proteinExistence type="predicted"/>
<reference evidence="2 3" key="1">
    <citation type="submission" date="2020-08" db="EMBL/GenBank/DDBJ databases">
        <title>Genomic Encyclopedia of Type Strains, Phase IV (KMG-IV): sequencing the most valuable type-strain genomes for metagenomic binning, comparative biology and taxonomic classification.</title>
        <authorList>
            <person name="Goeker M."/>
        </authorList>
    </citation>
    <scope>NUCLEOTIDE SEQUENCE [LARGE SCALE GENOMIC DNA]</scope>
    <source>
        <strain evidence="2 3">DSM 27939</strain>
    </source>
</reference>
<dbReference type="RefSeq" id="WP_184127588.1">
    <property type="nucleotide sequence ID" value="NZ_JACHFL010000001.1"/>
</dbReference>
<evidence type="ECO:0000256" key="1">
    <source>
        <dbReference type="SAM" id="MobiDB-lite"/>
    </source>
</evidence>
<evidence type="ECO:0000313" key="3">
    <source>
        <dbReference type="Proteomes" id="UP000552709"/>
    </source>
</evidence>
<protein>
    <submittedName>
        <fullName evidence="2">Uncharacterized protein</fullName>
    </submittedName>
</protein>
<organism evidence="2 3">
    <name type="scientific">Deinococcus humi</name>
    <dbReference type="NCBI Taxonomy" id="662880"/>
    <lineage>
        <taxon>Bacteria</taxon>
        <taxon>Thermotogati</taxon>
        <taxon>Deinococcota</taxon>
        <taxon>Deinococci</taxon>
        <taxon>Deinococcales</taxon>
        <taxon>Deinococcaceae</taxon>
        <taxon>Deinococcus</taxon>
    </lineage>
</organism>
<gene>
    <name evidence="2" type="ORF">HNQ08_000599</name>
</gene>
<accession>A0A7W8NE81</accession>
<keyword evidence="3" id="KW-1185">Reference proteome</keyword>
<feature type="compositionally biased region" description="Polar residues" evidence="1">
    <location>
        <begin position="50"/>
        <end position="59"/>
    </location>
</feature>
<dbReference type="EMBL" id="JACHFL010000001">
    <property type="protein sequence ID" value="MBB5361528.1"/>
    <property type="molecule type" value="Genomic_DNA"/>
</dbReference>
<evidence type="ECO:0000313" key="2">
    <source>
        <dbReference type="EMBL" id="MBB5361528.1"/>
    </source>
</evidence>